<dbReference type="Pfam" id="PF00646">
    <property type="entry name" value="F-box"/>
    <property type="match status" value="1"/>
</dbReference>
<sequence length="564" mass="65548">MDLDDDNDNERSMDSSGIGVMKREAQPDFDFPAHKRLRNDEHLSPILDIPEDILYEIIQHLDPFSVLHLAQLSRGFRSILMSKSSSGIWKASRANVPSLPDLRTGLSEPRYIDFMFNNERCQSCLRQRGDVYVCYPAFSRTCSTCLRIHFHVANDKWERSYQGDLKRLRTYIPTIKVRQSKWVPARDGRKWVTLYHKNTDWLWKDQYSRAGYKKEWVKAKIEERKSIFKNTESYIGWCEERKYRQEEERRERIIKRICQLGWGNELNRCVQCPADSPVIIKACQKELTDQDLFNLEPSLNQLMQNLQQRRLDEERAKLLCECFPGLKSILEAFVRTLPPNSIYPSVVDVSDDPCINEILTISNTPDLSEQSCKAISDHLPQVTQDWIEQKTNEVLISARKMLRLHHEIGSETILPSSALRQKEGLNLTIISFECSVCKRQFRPWSSLRYPKVLMHGAYYHRTLSTAQPQLNKVFENTSWNEGDIMFNPATMTFMAEIVRLCGLDPRTTTASDMDLLNPSIKCMTCKWGKGPAMGWTEVIAHKQIDHGSGNATFNVKLKRRSHKY</sequence>
<dbReference type="InterPro" id="IPR001810">
    <property type="entry name" value="F-box_dom"/>
</dbReference>
<dbReference type="OrthoDB" id="2322499at2759"/>
<dbReference type="SMART" id="SM00256">
    <property type="entry name" value="FBOX"/>
    <property type="match status" value="1"/>
</dbReference>
<protein>
    <recommendedName>
        <fullName evidence="1">F-box domain-containing protein</fullName>
    </recommendedName>
</protein>
<reference evidence="2" key="1">
    <citation type="submission" date="2020-11" db="EMBL/GenBank/DDBJ databases">
        <authorList>
            <consortium name="DOE Joint Genome Institute"/>
            <person name="Ahrendt S."/>
            <person name="Riley R."/>
            <person name="Andreopoulos W."/>
            <person name="LaButti K."/>
            <person name="Pangilinan J."/>
            <person name="Ruiz-duenas F.J."/>
            <person name="Barrasa J.M."/>
            <person name="Sanchez-Garcia M."/>
            <person name="Camarero S."/>
            <person name="Miyauchi S."/>
            <person name="Serrano A."/>
            <person name="Linde D."/>
            <person name="Babiker R."/>
            <person name="Drula E."/>
            <person name="Ayuso-Fernandez I."/>
            <person name="Pacheco R."/>
            <person name="Padilla G."/>
            <person name="Ferreira P."/>
            <person name="Barriuso J."/>
            <person name="Kellner H."/>
            <person name="Castanera R."/>
            <person name="Alfaro M."/>
            <person name="Ramirez L."/>
            <person name="Pisabarro A.G."/>
            <person name="Kuo A."/>
            <person name="Tritt A."/>
            <person name="Lipzen A."/>
            <person name="He G."/>
            <person name="Yan M."/>
            <person name="Ng V."/>
            <person name="Cullen D."/>
            <person name="Martin F."/>
            <person name="Rosso M.-N."/>
            <person name="Henrissat B."/>
            <person name="Hibbett D."/>
            <person name="Martinez A.T."/>
            <person name="Grigoriev I.V."/>
        </authorList>
    </citation>
    <scope>NUCLEOTIDE SEQUENCE</scope>
    <source>
        <strain evidence="2">AH 44721</strain>
    </source>
</reference>
<gene>
    <name evidence="2" type="ORF">CPB84DRAFT_1790517</name>
</gene>
<evidence type="ECO:0000313" key="2">
    <source>
        <dbReference type="EMBL" id="KAF8882919.1"/>
    </source>
</evidence>
<comment type="caution">
    <text evidence="2">The sequence shown here is derived from an EMBL/GenBank/DDBJ whole genome shotgun (WGS) entry which is preliminary data.</text>
</comment>
<dbReference type="SUPFAM" id="SSF81383">
    <property type="entry name" value="F-box domain"/>
    <property type="match status" value="1"/>
</dbReference>
<proteinExistence type="predicted"/>
<dbReference type="Proteomes" id="UP000724874">
    <property type="component" value="Unassembled WGS sequence"/>
</dbReference>
<dbReference type="InterPro" id="IPR036047">
    <property type="entry name" value="F-box-like_dom_sf"/>
</dbReference>
<accession>A0A9P5THV9</accession>
<dbReference type="EMBL" id="JADNYJ010000119">
    <property type="protein sequence ID" value="KAF8882919.1"/>
    <property type="molecule type" value="Genomic_DNA"/>
</dbReference>
<feature type="domain" description="F-box" evidence="1">
    <location>
        <begin position="43"/>
        <end position="92"/>
    </location>
</feature>
<evidence type="ECO:0000259" key="1">
    <source>
        <dbReference type="PROSITE" id="PS50181"/>
    </source>
</evidence>
<keyword evidence="3" id="KW-1185">Reference proteome</keyword>
<name>A0A9P5THV9_GYMJU</name>
<evidence type="ECO:0000313" key="3">
    <source>
        <dbReference type="Proteomes" id="UP000724874"/>
    </source>
</evidence>
<organism evidence="2 3">
    <name type="scientific">Gymnopilus junonius</name>
    <name type="common">Spectacular rustgill mushroom</name>
    <name type="synonym">Gymnopilus spectabilis subsp. junonius</name>
    <dbReference type="NCBI Taxonomy" id="109634"/>
    <lineage>
        <taxon>Eukaryota</taxon>
        <taxon>Fungi</taxon>
        <taxon>Dikarya</taxon>
        <taxon>Basidiomycota</taxon>
        <taxon>Agaricomycotina</taxon>
        <taxon>Agaricomycetes</taxon>
        <taxon>Agaricomycetidae</taxon>
        <taxon>Agaricales</taxon>
        <taxon>Agaricineae</taxon>
        <taxon>Hymenogastraceae</taxon>
        <taxon>Gymnopilus</taxon>
    </lineage>
</organism>
<dbReference type="AlphaFoldDB" id="A0A9P5THV9"/>
<dbReference type="PROSITE" id="PS50181">
    <property type="entry name" value="FBOX"/>
    <property type="match status" value="1"/>
</dbReference>